<comment type="caution">
    <text evidence="2">The sequence shown here is derived from an EMBL/GenBank/DDBJ whole genome shotgun (WGS) entry which is preliminary data.</text>
</comment>
<organism evidence="2 3">
    <name type="scientific">Catenaria anguillulae PL171</name>
    <dbReference type="NCBI Taxonomy" id="765915"/>
    <lineage>
        <taxon>Eukaryota</taxon>
        <taxon>Fungi</taxon>
        <taxon>Fungi incertae sedis</taxon>
        <taxon>Blastocladiomycota</taxon>
        <taxon>Blastocladiomycetes</taxon>
        <taxon>Blastocladiales</taxon>
        <taxon>Catenariaceae</taxon>
        <taxon>Catenaria</taxon>
    </lineage>
</organism>
<protein>
    <submittedName>
        <fullName evidence="2">Uncharacterized protein</fullName>
    </submittedName>
</protein>
<feature type="compositionally biased region" description="Polar residues" evidence="1">
    <location>
        <begin position="48"/>
        <end position="60"/>
    </location>
</feature>
<feature type="non-terminal residue" evidence="2">
    <location>
        <position position="174"/>
    </location>
</feature>
<accession>A0A1Y2HXY4</accession>
<dbReference type="EMBL" id="MCFL01000008">
    <property type="protein sequence ID" value="ORZ38593.1"/>
    <property type="molecule type" value="Genomic_DNA"/>
</dbReference>
<dbReference type="Proteomes" id="UP000193411">
    <property type="component" value="Unassembled WGS sequence"/>
</dbReference>
<feature type="compositionally biased region" description="Low complexity" evidence="1">
    <location>
        <begin position="61"/>
        <end position="78"/>
    </location>
</feature>
<reference evidence="2 3" key="1">
    <citation type="submission" date="2016-07" db="EMBL/GenBank/DDBJ databases">
        <title>Pervasive Adenine N6-methylation of Active Genes in Fungi.</title>
        <authorList>
            <consortium name="DOE Joint Genome Institute"/>
            <person name="Mondo S.J."/>
            <person name="Dannebaum R.O."/>
            <person name="Kuo R.C."/>
            <person name="Labutti K."/>
            <person name="Haridas S."/>
            <person name="Kuo A."/>
            <person name="Salamov A."/>
            <person name="Ahrendt S.R."/>
            <person name="Lipzen A."/>
            <person name="Sullivan W."/>
            <person name="Andreopoulos W.B."/>
            <person name="Clum A."/>
            <person name="Lindquist E."/>
            <person name="Daum C."/>
            <person name="Ramamoorthy G.K."/>
            <person name="Gryganskyi A."/>
            <person name="Culley D."/>
            <person name="Magnuson J.K."/>
            <person name="James T.Y."/>
            <person name="O'Malley M.A."/>
            <person name="Stajich J.E."/>
            <person name="Spatafora J.W."/>
            <person name="Visel A."/>
            <person name="Grigoriev I.V."/>
        </authorList>
    </citation>
    <scope>NUCLEOTIDE SEQUENCE [LARGE SCALE GENOMIC DNA]</scope>
    <source>
        <strain evidence="2 3">PL171</strain>
    </source>
</reference>
<gene>
    <name evidence="2" type="ORF">BCR44DRAFT_1428569</name>
</gene>
<name>A0A1Y2HXY4_9FUNG</name>
<sequence length="174" mass="18051">MDPMMADPPAEADKSAGGAVEEPISPSLLALAQARPLPPSPHAATAVLATSNTQRTSDLASRQPSRSPSVSSNTSSLRTSSMGAPLLHISLIGIDPAKPVSTVFSTILGSLTGPVEPLRMGVRNANGRRGAEFVFDSEATAKQFVLQVWMGIREGKYVEVTAAGEELKIAKGGS</sequence>
<feature type="compositionally biased region" description="Low complexity" evidence="1">
    <location>
        <begin position="25"/>
        <end position="35"/>
    </location>
</feature>
<feature type="region of interest" description="Disordered" evidence="1">
    <location>
        <begin position="1"/>
        <end position="78"/>
    </location>
</feature>
<evidence type="ECO:0000256" key="1">
    <source>
        <dbReference type="SAM" id="MobiDB-lite"/>
    </source>
</evidence>
<keyword evidence="3" id="KW-1185">Reference proteome</keyword>
<evidence type="ECO:0000313" key="2">
    <source>
        <dbReference type="EMBL" id="ORZ38593.1"/>
    </source>
</evidence>
<evidence type="ECO:0000313" key="3">
    <source>
        <dbReference type="Proteomes" id="UP000193411"/>
    </source>
</evidence>
<dbReference type="AlphaFoldDB" id="A0A1Y2HXY4"/>
<proteinExistence type="predicted"/>